<protein>
    <submittedName>
        <fullName evidence="1">Uncharacterized protein</fullName>
    </submittedName>
</protein>
<sequence length="182" mass="18914">MNDQSVVPDGPRVASEYCVEWAGASQAAAAAAAAASGWNGAWVTGSCRRGSGWASCRPSFASHAARVIAASCRNAAAERAALASRLPEAELNTRPPLLPPSSYYYWTPAGPAAAANASNGETQGKLAVLLGHSLSGHRAIRKRIVNSNIRLPLIVHQVGTPDEAQGHPFASPQALFQCSSLE</sequence>
<reference evidence="1" key="1">
    <citation type="journal article" date="2020" name="Stud. Mycol.">
        <title>101 Dothideomycetes genomes: a test case for predicting lifestyles and emergence of pathogens.</title>
        <authorList>
            <person name="Haridas S."/>
            <person name="Albert R."/>
            <person name="Binder M."/>
            <person name="Bloem J."/>
            <person name="Labutti K."/>
            <person name="Salamov A."/>
            <person name="Andreopoulos B."/>
            <person name="Baker S."/>
            <person name="Barry K."/>
            <person name="Bills G."/>
            <person name="Bluhm B."/>
            <person name="Cannon C."/>
            <person name="Castanera R."/>
            <person name="Culley D."/>
            <person name="Daum C."/>
            <person name="Ezra D."/>
            <person name="Gonzalez J."/>
            <person name="Henrissat B."/>
            <person name="Kuo A."/>
            <person name="Liang C."/>
            <person name="Lipzen A."/>
            <person name="Lutzoni F."/>
            <person name="Magnuson J."/>
            <person name="Mondo S."/>
            <person name="Nolan M."/>
            <person name="Ohm R."/>
            <person name="Pangilinan J."/>
            <person name="Park H.-J."/>
            <person name="Ramirez L."/>
            <person name="Alfaro M."/>
            <person name="Sun H."/>
            <person name="Tritt A."/>
            <person name="Yoshinaga Y."/>
            <person name="Zwiers L.-H."/>
            <person name="Turgeon B."/>
            <person name="Goodwin S."/>
            <person name="Spatafora J."/>
            <person name="Crous P."/>
            <person name="Grigoriev I."/>
        </authorList>
    </citation>
    <scope>NUCLEOTIDE SEQUENCE</scope>
    <source>
        <strain evidence="1">SCOH1-5</strain>
    </source>
</reference>
<evidence type="ECO:0000313" key="2">
    <source>
        <dbReference type="Proteomes" id="UP000799539"/>
    </source>
</evidence>
<name>A0A6A6FGV2_9PEZI</name>
<proteinExistence type="predicted"/>
<keyword evidence="2" id="KW-1185">Reference proteome</keyword>
<organism evidence="1 2">
    <name type="scientific">Cercospora zeae-maydis SCOH1-5</name>
    <dbReference type="NCBI Taxonomy" id="717836"/>
    <lineage>
        <taxon>Eukaryota</taxon>
        <taxon>Fungi</taxon>
        <taxon>Dikarya</taxon>
        <taxon>Ascomycota</taxon>
        <taxon>Pezizomycotina</taxon>
        <taxon>Dothideomycetes</taxon>
        <taxon>Dothideomycetidae</taxon>
        <taxon>Mycosphaerellales</taxon>
        <taxon>Mycosphaerellaceae</taxon>
        <taxon>Cercospora</taxon>
    </lineage>
</organism>
<dbReference type="AlphaFoldDB" id="A0A6A6FGV2"/>
<gene>
    <name evidence="1" type="ORF">CERZMDRAFT_84290</name>
</gene>
<dbReference type="Proteomes" id="UP000799539">
    <property type="component" value="Unassembled WGS sequence"/>
</dbReference>
<accession>A0A6A6FGV2</accession>
<evidence type="ECO:0000313" key="1">
    <source>
        <dbReference type="EMBL" id="KAF2212635.1"/>
    </source>
</evidence>
<dbReference type="EMBL" id="ML992672">
    <property type="protein sequence ID" value="KAF2212635.1"/>
    <property type="molecule type" value="Genomic_DNA"/>
</dbReference>